<feature type="transmembrane region" description="Helical" evidence="11">
    <location>
        <begin position="12"/>
        <end position="42"/>
    </location>
</feature>
<comment type="subcellular location">
    <subcellularLocation>
        <location evidence="1">Membrane</location>
        <topology evidence="1">Multi-pass membrane protein</topology>
    </subcellularLocation>
</comment>
<dbReference type="SUPFAM" id="SSF81340">
    <property type="entry name" value="Clc chloride channel"/>
    <property type="match status" value="1"/>
</dbReference>
<feature type="compositionally biased region" description="Pro residues" evidence="10">
    <location>
        <begin position="417"/>
        <end position="431"/>
    </location>
</feature>
<keyword evidence="6 11" id="KW-0472">Membrane</keyword>
<dbReference type="InterPro" id="IPR001807">
    <property type="entry name" value="ClC"/>
</dbReference>
<evidence type="ECO:0000256" key="1">
    <source>
        <dbReference type="ARBA" id="ARBA00004141"/>
    </source>
</evidence>
<dbReference type="AlphaFoldDB" id="A0A399EKZ5"/>
<evidence type="ECO:0000256" key="5">
    <source>
        <dbReference type="ARBA" id="ARBA00023065"/>
    </source>
</evidence>
<feature type="transmembrane region" description="Helical" evidence="11">
    <location>
        <begin position="185"/>
        <end position="209"/>
    </location>
</feature>
<name>A0A399EKZ5_9DEIN</name>
<protein>
    <submittedName>
        <fullName evidence="12">Voltage-gated ClC-type chloride channel ClcB</fullName>
    </submittedName>
</protein>
<evidence type="ECO:0000256" key="2">
    <source>
        <dbReference type="ARBA" id="ARBA00022448"/>
    </source>
</evidence>
<dbReference type="InterPro" id="IPR050368">
    <property type="entry name" value="ClC-type_chloride_channel"/>
</dbReference>
<evidence type="ECO:0000256" key="6">
    <source>
        <dbReference type="ARBA" id="ARBA00023136"/>
    </source>
</evidence>
<dbReference type="OrthoDB" id="32019at2"/>
<evidence type="ECO:0000256" key="8">
    <source>
        <dbReference type="ARBA" id="ARBA00023214"/>
    </source>
</evidence>
<feature type="transmembrane region" description="Helical" evidence="11">
    <location>
        <begin position="298"/>
        <end position="316"/>
    </location>
</feature>
<comment type="caution">
    <text evidence="12">The sequence shown here is derived from an EMBL/GenBank/DDBJ whole genome shotgun (WGS) entry which is preliminary data.</text>
</comment>
<feature type="transmembrane region" description="Helical" evidence="11">
    <location>
        <begin position="262"/>
        <end position="286"/>
    </location>
</feature>
<dbReference type="GO" id="GO:0005254">
    <property type="term" value="F:chloride channel activity"/>
    <property type="evidence" value="ECO:0007669"/>
    <property type="project" value="UniProtKB-KW"/>
</dbReference>
<keyword evidence="5" id="KW-0406">Ion transport</keyword>
<evidence type="ECO:0000256" key="10">
    <source>
        <dbReference type="SAM" id="MobiDB-lite"/>
    </source>
</evidence>
<keyword evidence="13" id="KW-1185">Reference proteome</keyword>
<dbReference type="PANTHER" id="PTHR43427">
    <property type="entry name" value="CHLORIDE CHANNEL PROTEIN CLC-E"/>
    <property type="match status" value="1"/>
</dbReference>
<sequence length="439" mass="44937">MQVGPLILYSGFVGALTGLVAALIASGLSLVQNVVLGWVLGYQPPGLPGEGGLAQVFTGPRLWFLALLPALIFALATVVGTGHGLGWFLSMYRIERRARFLEHLRSSLAAVLQLGSGSPLGREGPMATMGLWIGAAVGRRFPMGGSGRYLPFAGMAAGFAAAFHAPLAAALLASEIVFRGLALEVSALAPALIGALAGFSVYGAILGYGPIFDIQVGTVPWTSLVFGLAVGLLCAGVGALWLEGSYWLRFLVRRLPYVYRHLLLGLLIGAVVLAFPAALGNALPWVQLGLSPILDLRFLAVLFLVQLILLVAAGGVRGYGGYFGPALALGGLVGIIASRVTPGLAPPAEAAALAGMAGLLAGIARAPFASVVLACEIGGYSVLPVALPAAFAAYALTNPTRMPDQVAILEDKGEAAAPPPESAPRSEPPPESQAAPGSP</sequence>
<keyword evidence="8" id="KW-0868">Chloride</keyword>
<feature type="transmembrane region" description="Helical" evidence="11">
    <location>
        <begin position="221"/>
        <end position="242"/>
    </location>
</feature>
<dbReference type="InterPro" id="IPR014743">
    <property type="entry name" value="Cl-channel_core"/>
</dbReference>
<dbReference type="EMBL" id="QXDL01000079">
    <property type="protein sequence ID" value="RIH84123.1"/>
    <property type="molecule type" value="Genomic_DNA"/>
</dbReference>
<dbReference type="PRINTS" id="PR00762">
    <property type="entry name" value="CLCHANNEL"/>
</dbReference>
<keyword evidence="7" id="KW-0869">Chloride channel</keyword>
<proteinExistence type="predicted"/>
<feature type="transmembrane region" description="Helical" evidence="11">
    <location>
        <begin position="350"/>
        <end position="371"/>
    </location>
</feature>
<dbReference type="Proteomes" id="UP000265715">
    <property type="component" value="Unassembled WGS sequence"/>
</dbReference>
<dbReference type="Gene3D" id="1.10.3080.10">
    <property type="entry name" value="Clc chloride channel"/>
    <property type="match status" value="1"/>
</dbReference>
<keyword evidence="2" id="KW-0813">Transport</keyword>
<evidence type="ECO:0000313" key="13">
    <source>
        <dbReference type="Proteomes" id="UP000265715"/>
    </source>
</evidence>
<reference evidence="12 13" key="1">
    <citation type="submission" date="2018-08" db="EMBL/GenBank/DDBJ databases">
        <title>Meiothermus terrae DSM 26712 genome sequencing project.</title>
        <authorList>
            <person name="Da Costa M.S."/>
            <person name="Albuquerque L."/>
            <person name="Raposo P."/>
            <person name="Froufe H.J.C."/>
            <person name="Barroso C.S."/>
            <person name="Egas C."/>
        </authorList>
    </citation>
    <scope>NUCLEOTIDE SEQUENCE [LARGE SCALE GENOMIC DNA]</scope>
    <source>
        <strain evidence="12 13">DSM 26712</strain>
    </source>
</reference>
<keyword evidence="9" id="KW-0407">Ion channel</keyword>
<organism evidence="12 13">
    <name type="scientific">Calidithermus terrae</name>
    <dbReference type="NCBI Taxonomy" id="1408545"/>
    <lineage>
        <taxon>Bacteria</taxon>
        <taxon>Thermotogati</taxon>
        <taxon>Deinococcota</taxon>
        <taxon>Deinococci</taxon>
        <taxon>Thermales</taxon>
        <taxon>Thermaceae</taxon>
        <taxon>Calidithermus</taxon>
    </lineage>
</organism>
<feature type="transmembrane region" description="Helical" evidence="11">
    <location>
        <begin position="62"/>
        <end position="89"/>
    </location>
</feature>
<dbReference type="GO" id="GO:0034707">
    <property type="term" value="C:chloride channel complex"/>
    <property type="evidence" value="ECO:0007669"/>
    <property type="project" value="UniProtKB-KW"/>
</dbReference>
<evidence type="ECO:0000256" key="7">
    <source>
        <dbReference type="ARBA" id="ARBA00023173"/>
    </source>
</evidence>
<feature type="transmembrane region" description="Helical" evidence="11">
    <location>
        <begin position="322"/>
        <end position="338"/>
    </location>
</feature>
<dbReference type="RefSeq" id="WP_119315148.1">
    <property type="nucleotide sequence ID" value="NZ_QXDL01000079.1"/>
</dbReference>
<accession>A0A399EKZ5</accession>
<dbReference type="PANTHER" id="PTHR43427:SF6">
    <property type="entry name" value="CHLORIDE CHANNEL PROTEIN CLC-E"/>
    <property type="match status" value="1"/>
</dbReference>
<dbReference type="Pfam" id="PF00654">
    <property type="entry name" value="Voltage_CLC"/>
    <property type="match status" value="1"/>
</dbReference>
<evidence type="ECO:0000256" key="3">
    <source>
        <dbReference type="ARBA" id="ARBA00022692"/>
    </source>
</evidence>
<evidence type="ECO:0000256" key="9">
    <source>
        <dbReference type="ARBA" id="ARBA00023303"/>
    </source>
</evidence>
<evidence type="ECO:0000313" key="12">
    <source>
        <dbReference type="EMBL" id="RIH84123.1"/>
    </source>
</evidence>
<evidence type="ECO:0000256" key="11">
    <source>
        <dbReference type="SAM" id="Phobius"/>
    </source>
</evidence>
<feature type="region of interest" description="Disordered" evidence="10">
    <location>
        <begin position="407"/>
        <end position="439"/>
    </location>
</feature>
<gene>
    <name evidence="12" type="primary">clcB</name>
    <name evidence="12" type="ORF">Mterra_02065</name>
</gene>
<dbReference type="CDD" id="cd00400">
    <property type="entry name" value="Voltage_gated_ClC"/>
    <property type="match status" value="1"/>
</dbReference>
<evidence type="ECO:0000256" key="4">
    <source>
        <dbReference type="ARBA" id="ARBA00022989"/>
    </source>
</evidence>
<keyword evidence="4 11" id="KW-1133">Transmembrane helix</keyword>
<feature type="transmembrane region" description="Helical" evidence="11">
    <location>
        <begin position="377"/>
        <end position="396"/>
    </location>
</feature>
<keyword evidence="3 11" id="KW-0812">Transmembrane</keyword>